<name>A0A0A8Z6G7_ARUDO</name>
<feature type="transmembrane region" description="Helical" evidence="1">
    <location>
        <begin position="7"/>
        <end position="24"/>
    </location>
</feature>
<sequence length="53" mass="6312">MRCCSECSLVLIMLFYMFVLLKLFREVSNFSSSNYVLLVLVHCVDHKLYFLQD</sequence>
<proteinExistence type="predicted"/>
<organism evidence="2">
    <name type="scientific">Arundo donax</name>
    <name type="common">Giant reed</name>
    <name type="synonym">Donax arundinaceus</name>
    <dbReference type="NCBI Taxonomy" id="35708"/>
    <lineage>
        <taxon>Eukaryota</taxon>
        <taxon>Viridiplantae</taxon>
        <taxon>Streptophyta</taxon>
        <taxon>Embryophyta</taxon>
        <taxon>Tracheophyta</taxon>
        <taxon>Spermatophyta</taxon>
        <taxon>Magnoliopsida</taxon>
        <taxon>Liliopsida</taxon>
        <taxon>Poales</taxon>
        <taxon>Poaceae</taxon>
        <taxon>PACMAD clade</taxon>
        <taxon>Arundinoideae</taxon>
        <taxon>Arundineae</taxon>
        <taxon>Arundo</taxon>
    </lineage>
</organism>
<accession>A0A0A8Z6G7</accession>
<evidence type="ECO:0000313" key="2">
    <source>
        <dbReference type="EMBL" id="JAD34401.1"/>
    </source>
</evidence>
<keyword evidence="1" id="KW-0472">Membrane</keyword>
<keyword evidence="1" id="KW-0812">Transmembrane</keyword>
<evidence type="ECO:0000256" key="1">
    <source>
        <dbReference type="SAM" id="Phobius"/>
    </source>
</evidence>
<protein>
    <submittedName>
        <fullName evidence="2">Uncharacterized protein</fullName>
    </submittedName>
</protein>
<dbReference type="EMBL" id="GBRH01263494">
    <property type="protein sequence ID" value="JAD34401.1"/>
    <property type="molecule type" value="Transcribed_RNA"/>
</dbReference>
<keyword evidence="1" id="KW-1133">Transmembrane helix</keyword>
<reference evidence="2" key="2">
    <citation type="journal article" date="2015" name="Data Brief">
        <title>Shoot transcriptome of the giant reed, Arundo donax.</title>
        <authorList>
            <person name="Barrero R.A."/>
            <person name="Guerrero F.D."/>
            <person name="Moolhuijzen P."/>
            <person name="Goolsby J.A."/>
            <person name="Tidwell J."/>
            <person name="Bellgard S.E."/>
            <person name="Bellgard M.I."/>
        </authorList>
    </citation>
    <scope>NUCLEOTIDE SEQUENCE</scope>
    <source>
        <tissue evidence="2">Shoot tissue taken approximately 20 cm above the soil surface</tissue>
    </source>
</reference>
<dbReference type="AlphaFoldDB" id="A0A0A8Z6G7"/>
<reference evidence="2" key="1">
    <citation type="submission" date="2014-09" db="EMBL/GenBank/DDBJ databases">
        <authorList>
            <person name="Magalhaes I.L.F."/>
            <person name="Oliveira U."/>
            <person name="Santos F.R."/>
            <person name="Vidigal T.H.D.A."/>
            <person name="Brescovit A.D."/>
            <person name="Santos A.J."/>
        </authorList>
    </citation>
    <scope>NUCLEOTIDE SEQUENCE</scope>
    <source>
        <tissue evidence="2">Shoot tissue taken approximately 20 cm above the soil surface</tissue>
    </source>
</reference>